<keyword evidence="3" id="KW-0812">Transmembrane</keyword>
<sequence length="299" mass="32422">MTNDDRDLGSDGVPDENPDRTDPEEHGSDSGSRVPDEHTGASGVSGVGGTQDPEPVERAEETVSKSENATKKKKGSGSFWKELPILIAIALVLAFVIRTFVMQAFFIPSTSMENTLLVGDRVLVNKVVYQIRDIERGEVVVFDGDGSWDDPNTVEVAEPANPVARGFQWVQQQLGAAPTGKEYIKRVIGLPGDTVECCDDQNRIIVNGVPLDEDDYLYPGSTESHTEFGPIELGPDELWLMGDHRSISYDSRMNQNNPGGGAVPVDHVVGRAFVIIWPFDQMGGLGIPPAFEEVEAAGQ</sequence>
<keyword evidence="7" id="KW-1185">Reference proteome</keyword>
<evidence type="ECO:0000256" key="4">
    <source>
        <dbReference type="SAM" id="MobiDB-lite"/>
    </source>
</evidence>
<comment type="catalytic activity">
    <reaction evidence="3">
        <text>Cleavage of hydrophobic, N-terminal signal or leader sequences from secreted and periplasmic proteins.</text>
        <dbReference type="EC" id="3.4.21.89"/>
    </reaction>
</comment>
<comment type="subcellular location">
    <subcellularLocation>
        <location evidence="1">Cell membrane</location>
        <topology evidence="1">Single-pass type II membrane protein</topology>
    </subcellularLocation>
    <subcellularLocation>
        <location evidence="3">Membrane</location>
        <topology evidence="3">Single-pass type II membrane protein</topology>
    </subcellularLocation>
</comment>
<dbReference type="GO" id="GO:0009003">
    <property type="term" value="F:signal peptidase activity"/>
    <property type="evidence" value="ECO:0007669"/>
    <property type="project" value="UniProtKB-EC"/>
</dbReference>
<dbReference type="InterPro" id="IPR019533">
    <property type="entry name" value="Peptidase_S26"/>
</dbReference>
<dbReference type="PANTHER" id="PTHR43390:SF1">
    <property type="entry name" value="CHLOROPLAST PROCESSING PEPTIDASE"/>
    <property type="match status" value="1"/>
</dbReference>
<feature type="region of interest" description="Disordered" evidence="4">
    <location>
        <begin position="1"/>
        <end position="75"/>
    </location>
</feature>
<comment type="caution">
    <text evidence="6">The sequence shown here is derived from an EMBL/GenBank/DDBJ whole genome shotgun (WGS) entry which is preliminary data.</text>
</comment>
<keyword evidence="3" id="KW-1133">Transmembrane helix</keyword>
<keyword evidence="3 6" id="KW-0378">Hydrolase</keyword>
<dbReference type="NCBIfam" id="TIGR02227">
    <property type="entry name" value="sigpep_I_bact"/>
    <property type="match status" value="1"/>
</dbReference>
<dbReference type="RefSeq" id="WP_193122679.1">
    <property type="nucleotide sequence ID" value="NZ_JADBGI010000012.1"/>
</dbReference>
<keyword evidence="3" id="KW-0645">Protease</keyword>
<accession>A0ABR9P8P1</accession>
<evidence type="ECO:0000256" key="3">
    <source>
        <dbReference type="RuleBase" id="RU362042"/>
    </source>
</evidence>
<dbReference type="Pfam" id="PF10502">
    <property type="entry name" value="Peptidase_S26"/>
    <property type="match status" value="1"/>
</dbReference>
<evidence type="ECO:0000313" key="7">
    <source>
        <dbReference type="Proteomes" id="UP000806528"/>
    </source>
</evidence>
<gene>
    <name evidence="6" type="primary">lepB</name>
    <name evidence="6" type="ORF">IDM40_15300</name>
</gene>
<reference evidence="6 7" key="1">
    <citation type="submission" date="2020-09" db="EMBL/GenBank/DDBJ databases">
        <title>Diversity and distribution of actinomycetes associated with coral in the coast of Hainan.</title>
        <authorList>
            <person name="Li F."/>
        </authorList>
    </citation>
    <scope>NUCLEOTIDE SEQUENCE [LARGE SCALE GENOMIC DNA]</scope>
    <source>
        <strain evidence="6 7">HNM0947</strain>
    </source>
</reference>
<feature type="compositionally biased region" description="Basic and acidic residues" evidence="4">
    <location>
        <begin position="17"/>
        <end position="39"/>
    </location>
</feature>
<evidence type="ECO:0000259" key="5">
    <source>
        <dbReference type="Pfam" id="PF10502"/>
    </source>
</evidence>
<dbReference type="EC" id="3.4.21.89" evidence="3"/>
<dbReference type="PRINTS" id="PR00727">
    <property type="entry name" value="LEADERPTASE"/>
</dbReference>
<keyword evidence="3" id="KW-0472">Membrane</keyword>
<proteinExistence type="inferred from homology"/>
<name>A0ABR9P8P1_9ACTN</name>
<dbReference type="InterPro" id="IPR000223">
    <property type="entry name" value="Pept_S26A_signal_pept_1"/>
</dbReference>
<dbReference type="Proteomes" id="UP000806528">
    <property type="component" value="Unassembled WGS sequence"/>
</dbReference>
<protein>
    <recommendedName>
        <fullName evidence="3">Signal peptidase I</fullName>
        <ecNumber evidence="3">3.4.21.89</ecNumber>
    </recommendedName>
</protein>
<dbReference type="InterPro" id="IPR036286">
    <property type="entry name" value="LexA/Signal_pep-like_sf"/>
</dbReference>
<dbReference type="CDD" id="cd06530">
    <property type="entry name" value="S26_SPase_I"/>
    <property type="match status" value="1"/>
</dbReference>
<comment type="similarity">
    <text evidence="2 3">Belongs to the peptidase S26 family.</text>
</comment>
<evidence type="ECO:0000256" key="1">
    <source>
        <dbReference type="ARBA" id="ARBA00004401"/>
    </source>
</evidence>
<feature type="domain" description="Peptidase S26" evidence="5">
    <location>
        <begin position="82"/>
        <end position="277"/>
    </location>
</feature>
<organism evidence="6 7">
    <name type="scientific">Nocardiopsis coralli</name>
    <dbReference type="NCBI Taxonomy" id="2772213"/>
    <lineage>
        <taxon>Bacteria</taxon>
        <taxon>Bacillati</taxon>
        <taxon>Actinomycetota</taxon>
        <taxon>Actinomycetes</taxon>
        <taxon>Streptosporangiales</taxon>
        <taxon>Nocardiopsidaceae</taxon>
        <taxon>Nocardiopsis</taxon>
    </lineage>
</organism>
<feature type="transmembrane region" description="Helical" evidence="3">
    <location>
        <begin position="83"/>
        <end position="106"/>
    </location>
</feature>
<dbReference type="Gene3D" id="2.10.109.10">
    <property type="entry name" value="Umud Fragment, subunit A"/>
    <property type="match status" value="1"/>
</dbReference>
<dbReference type="EMBL" id="JADBGI010000012">
    <property type="protein sequence ID" value="MBE3000065.1"/>
    <property type="molecule type" value="Genomic_DNA"/>
</dbReference>
<evidence type="ECO:0000313" key="6">
    <source>
        <dbReference type="EMBL" id="MBE3000065.1"/>
    </source>
</evidence>
<dbReference type="SUPFAM" id="SSF51306">
    <property type="entry name" value="LexA/Signal peptidase"/>
    <property type="match status" value="1"/>
</dbReference>
<feature type="compositionally biased region" description="Basic and acidic residues" evidence="4">
    <location>
        <begin position="55"/>
        <end position="70"/>
    </location>
</feature>
<dbReference type="PANTHER" id="PTHR43390">
    <property type="entry name" value="SIGNAL PEPTIDASE I"/>
    <property type="match status" value="1"/>
</dbReference>
<evidence type="ECO:0000256" key="2">
    <source>
        <dbReference type="ARBA" id="ARBA00009370"/>
    </source>
</evidence>